<keyword evidence="3 6" id="KW-0812">Transmembrane</keyword>
<dbReference type="RefSeq" id="WP_108841810.1">
    <property type="nucleotide sequence ID" value="NZ_ONZI01000001.1"/>
</dbReference>
<feature type="transmembrane region" description="Helical" evidence="6">
    <location>
        <begin position="143"/>
        <end position="162"/>
    </location>
</feature>
<dbReference type="Gene3D" id="1.20.1250.20">
    <property type="entry name" value="MFS general substrate transporter like domains"/>
    <property type="match status" value="1"/>
</dbReference>
<dbReference type="SUPFAM" id="SSF103473">
    <property type="entry name" value="MFS general substrate transporter"/>
    <property type="match status" value="1"/>
</dbReference>
<dbReference type="InterPro" id="IPR011701">
    <property type="entry name" value="MFS"/>
</dbReference>
<evidence type="ECO:0000313" key="9">
    <source>
        <dbReference type="Proteomes" id="UP000244934"/>
    </source>
</evidence>
<name>A0A2R8CJF0_9GAMM</name>
<feature type="transmembrane region" description="Helical" evidence="6">
    <location>
        <begin position="436"/>
        <end position="457"/>
    </location>
</feature>
<feature type="transmembrane region" description="Helical" evidence="6">
    <location>
        <begin position="207"/>
        <end position="224"/>
    </location>
</feature>
<dbReference type="GO" id="GO:0016020">
    <property type="term" value="C:membrane"/>
    <property type="evidence" value="ECO:0007669"/>
    <property type="project" value="UniProtKB-SubCell"/>
</dbReference>
<feature type="transmembrane region" description="Helical" evidence="6">
    <location>
        <begin position="230"/>
        <end position="249"/>
    </location>
</feature>
<dbReference type="AlphaFoldDB" id="A0A2R8CJF0"/>
<keyword evidence="4 6" id="KW-1133">Transmembrane helix</keyword>
<proteinExistence type="predicted"/>
<keyword evidence="9" id="KW-1185">Reference proteome</keyword>
<dbReference type="PROSITE" id="PS50850">
    <property type="entry name" value="MFS"/>
    <property type="match status" value="1"/>
</dbReference>
<evidence type="ECO:0000256" key="1">
    <source>
        <dbReference type="ARBA" id="ARBA00004141"/>
    </source>
</evidence>
<protein>
    <submittedName>
        <fullName evidence="8">Multidrug resistance protein 3</fullName>
    </submittedName>
</protein>
<dbReference type="InterPro" id="IPR020846">
    <property type="entry name" value="MFS_dom"/>
</dbReference>
<evidence type="ECO:0000259" key="7">
    <source>
        <dbReference type="PROSITE" id="PS50850"/>
    </source>
</evidence>
<evidence type="ECO:0000256" key="5">
    <source>
        <dbReference type="ARBA" id="ARBA00023136"/>
    </source>
</evidence>
<feature type="transmembrane region" description="Helical" evidence="6">
    <location>
        <begin position="338"/>
        <end position="356"/>
    </location>
</feature>
<feature type="transmembrane region" description="Helical" evidence="6">
    <location>
        <begin position="168"/>
        <end position="186"/>
    </location>
</feature>
<feature type="transmembrane region" description="Helical" evidence="6">
    <location>
        <begin position="409"/>
        <end position="430"/>
    </location>
</feature>
<dbReference type="OrthoDB" id="9812221at2"/>
<gene>
    <name evidence="8" type="primary">bmr3</name>
    <name evidence="8" type="ORF">KSP9073_01040</name>
</gene>
<dbReference type="Pfam" id="PF07690">
    <property type="entry name" value="MFS_1"/>
    <property type="match status" value="1"/>
</dbReference>
<dbReference type="Gene3D" id="1.20.1720.10">
    <property type="entry name" value="Multidrug resistance protein D"/>
    <property type="match status" value="1"/>
</dbReference>
<sequence length="470" mass="49220">MRRVDVASGAASPRQVLTVVLLGTGTVSLANSMLNPALPAFMHAFDLSAGRAGQVLSSFMVAMVLAMPLTGYLGARHGRRRVYLSGMALFALGSLLGTLALDFPQVLIARVVQGFASGLVIPLSLPLLFAVFPVEQRGRVTGAWASIVMLIPAVGPLCGAVLFEHLHWRALFALPVPVAALAWLMARRCLAPSPRLSERPAFDGTGFALIALSLALVMAAGQRLAQGATFQGVVMLFAAAVTLAAFVRLERRLERGQTAPILNLGMFARRDFRHGVIITVMQSVSMFSTLVLVPLWVQVVMGKSALWTGWALMATAACASLGGRLAGRWIDRHGPRHIIAAGLLITIMASLALGQLAADTSMALLCALMALRGVGIGFSYMPSTTVALNTLPETLTTQGAAVNNVARRVMASLAVVAVSLAVDALPAHGVALETTLTGLFTATGLVLVLALPSAACLSPRPLRDSAPSRA</sequence>
<feature type="transmembrane region" description="Helical" evidence="6">
    <location>
        <begin position="362"/>
        <end position="388"/>
    </location>
</feature>
<dbReference type="PANTHER" id="PTHR42718">
    <property type="entry name" value="MAJOR FACILITATOR SUPERFAMILY MULTIDRUG TRANSPORTER MFSC"/>
    <property type="match status" value="1"/>
</dbReference>
<evidence type="ECO:0000256" key="2">
    <source>
        <dbReference type="ARBA" id="ARBA00022448"/>
    </source>
</evidence>
<feature type="transmembrane region" description="Helical" evidence="6">
    <location>
        <begin position="82"/>
        <end position="101"/>
    </location>
</feature>
<feature type="transmembrane region" description="Helical" evidence="6">
    <location>
        <begin position="107"/>
        <end position="131"/>
    </location>
</feature>
<dbReference type="GO" id="GO:0022857">
    <property type="term" value="F:transmembrane transporter activity"/>
    <property type="evidence" value="ECO:0007669"/>
    <property type="project" value="InterPro"/>
</dbReference>
<feature type="transmembrane region" description="Helical" evidence="6">
    <location>
        <begin position="305"/>
        <end position="326"/>
    </location>
</feature>
<accession>A0A2R8CJF0</accession>
<organism evidence="8 9">
    <name type="scientific">Kushneria phyllosphaerae</name>
    <dbReference type="NCBI Taxonomy" id="2100822"/>
    <lineage>
        <taxon>Bacteria</taxon>
        <taxon>Pseudomonadati</taxon>
        <taxon>Pseudomonadota</taxon>
        <taxon>Gammaproteobacteria</taxon>
        <taxon>Oceanospirillales</taxon>
        <taxon>Halomonadaceae</taxon>
        <taxon>Kushneria</taxon>
    </lineage>
</organism>
<dbReference type="EMBL" id="ONZI01000001">
    <property type="protein sequence ID" value="SPJ33037.1"/>
    <property type="molecule type" value="Genomic_DNA"/>
</dbReference>
<evidence type="ECO:0000313" key="8">
    <source>
        <dbReference type="EMBL" id="SPJ33037.1"/>
    </source>
</evidence>
<keyword evidence="5 6" id="KW-0472">Membrane</keyword>
<dbReference type="PANTHER" id="PTHR42718:SF9">
    <property type="entry name" value="MAJOR FACILITATOR SUPERFAMILY MULTIDRUG TRANSPORTER MFSC"/>
    <property type="match status" value="1"/>
</dbReference>
<feature type="transmembrane region" description="Helical" evidence="6">
    <location>
        <begin position="276"/>
        <end position="299"/>
    </location>
</feature>
<evidence type="ECO:0000256" key="6">
    <source>
        <dbReference type="SAM" id="Phobius"/>
    </source>
</evidence>
<comment type="subcellular location">
    <subcellularLocation>
        <location evidence="1">Membrane</location>
        <topology evidence="1">Multi-pass membrane protein</topology>
    </subcellularLocation>
</comment>
<feature type="domain" description="Major facilitator superfamily (MFS) profile" evidence="7">
    <location>
        <begin position="16"/>
        <end position="462"/>
    </location>
</feature>
<keyword evidence="2" id="KW-0813">Transport</keyword>
<dbReference type="InterPro" id="IPR036259">
    <property type="entry name" value="MFS_trans_sf"/>
</dbReference>
<dbReference type="Proteomes" id="UP000244934">
    <property type="component" value="Unassembled WGS sequence"/>
</dbReference>
<feature type="transmembrane region" description="Helical" evidence="6">
    <location>
        <begin position="56"/>
        <end position="75"/>
    </location>
</feature>
<evidence type="ECO:0000256" key="4">
    <source>
        <dbReference type="ARBA" id="ARBA00022989"/>
    </source>
</evidence>
<reference evidence="9" key="1">
    <citation type="submission" date="2018-03" db="EMBL/GenBank/DDBJ databases">
        <authorList>
            <person name="Navarro De La Torre S."/>
        </authorList>
    </citation>
    <scope>NUCLEOTIDE SEQUENCE [LARGE SCALE GENOMIC DNA]</scope>
    <source>
        <strain evidence="9">EAod3</strain>
    </source>
</reference>
<evidence type="ECO:0000256" key="3">
    <source>
        <dbReference type="ARBA" id="ARBA00022692"/>
    </source>
</evidence>